<dbReference type="Pfam" id="PF00665">
    <property type="entry name" value="rve"/>
    <property type="match status" value="1"/>
</dbReference>
<dbReference type="InterPro" id="IPR036397">
    <property type="entry name" value="RNaseH_sf"/>
</dbReference>
<dbReference type="FunFam" id="3.30.70.270:FF:000020">
    <property type="entry name" value="Transposon Tf2-6 polyprotein-like Protein"/>
    <property type="match status" value="1"/>
</dbReference>
<evidence type="ECO:0000313" key="1">
    <source>
        <dbReference type="Proteomes" id="UP000000437"/>
    </source>
</evidence>
<dbReference type="Pfam" id="PF00078">
    <property type="entry name" value="RVT_1"/>
    <property type="match status" value="1"/>
</dbReference>
<dbReference type="InterPro" id="IPR043128">
    <property type="entry name" value="Rev_trsase/Diguanyl_cyclase"/>
</dbReference>
<dbReference type="PANTHER" id="PTHR37984:SF15">
    <property type="entry name" value="INTEGRASE CATALYTIC DOMAIN-CONTAINING PROTEIN"/>
    <property type="match status" value="1"/>
</dbReference>
<name>A0AB32TYU7_DANRE</name>
<reference evidence="2" key="1">
    <citation type="submission" date="2025-08" db="UniProtKB">
        <authorList>
            <consortium name="RefSeq"/>
        </authorList>
    </citation>
    <scope>IDENTIFICATION</scope>
    <source>
        <strain evidence="2">Tuebingen</strain>
        <tissue evidence="2">Fibroblasts and whole tissue</tissue>
    </source>
</reference>
<dbReference type="SUPFAM" id="SSF56672">
    <property type="entry name" value="DNA/RNA polymerases"/>
    <property type="match status" value="1"/>
</dbReference>
<dbReference type="ZFIN" id="ZDB-GENE-070226-1">
    <property type="gene designation" value="hspa12b"/>
</dbReference>
<keyword evidence="1" id="KW-1185">Reference proteome</keyword>
<dbReference type="Gene3D" id="1.10.340.70">
    <property type="match status" value="1"/>
</dbReference>
<dbReference type="InterPro" id="IPR000477">
    <property type="entry name" value="RT_dom"/>
</dbReference>
<dbReference type="InterPro" id="IPR012337">
    <property type="entry name" value="RNaseH-like_sf"/>
</dbReference>
<dbReference type="GO" id="GO:0048514">
    <property type="term" value="P:blood vessel morphogenesis"/>
    <property type="evidence" value="ECO:0000315"/>
    <property type="project" value="ZFIN"/>
</dbReference>
<dbReference type="Pfam" id="PF17921">
    <property type="entry name" value="Integrase_H2C2"/>
    <property type="match status" value="1"/>
</dbReference>
<dbReference type="CDD" id="cd09274">
    <property type="entry name" value="RNase_HI_RT_Ty3"/>
    <property type="match status" value="1"/>
</dbReference>
<evidence type="ECO:0000313" key="3">
    <source>
        <dbReference type="ZFIN" id="ZDB-GENE-070226-1"/>
    </source>
</evidence>
<protein>
    <submittedName>
        <fullName evidence="2">Heat shock 70 kDa protein 12B isoform X3</fullName>
    </submittedName>
</protein>
<proteinExistence type="predicted"/>
<dbReference type="Gene3D" id="3.10.20.370">
    <property type="match status" value="1"/>
</dbReference>
<dbReference type="Pfam" id="PF17919">
    <property type="entry name" value="RT_RNaseH_2"/>
    <property type="match status" value="1"/>
</dbReference>
<dbReference type="InterPro" id="IPR050951">
    <property type="entry name" value="Retrovirus_Pol_polyprotein"/>
</dbReference>
<dbReference type="CTD" id="116835"/>
<sequence length="572" mass="63441">MEIVHAENICIRNAVIISGLTHTERDDEVLKHLSDYGSIERLIRIDEPKTEFHGQIIVEFKNDSAMQLLEQSLPTAFQSPTSSDVTYTIKSLTSVYTPAASSSATHTFIEGLREISKVTGKPLEELLQDELAKLTASAVSPPQTESEFLTTESDPEGSQKRVVEPTQTTMVSAHGDVTPSNESVIFQTKSNNSLPQISASPSRLNADMGTPLKLTVSDVTPAEVQRLVVEHIVRSDTPSHSLTTMRLRPFSGKPSYSANEIDYDTWRTNIEFFCTDSTLTDAQRSQRILDSLLPPAADVVKHLGPHSPPSDYLELLESAFGTVEDGDELFAKFMSTFQDAGEKPSQFLHRLQKVLSTAIKRGGVSAADRDRHLLKQFCRGCWDNALITELQLEQKRKNPPAFSDLLLLLRIEEDKQSIKAVRMNQHLGAAKHSATPPRRVVTNLHSISAACSAVKHDEVEDLKRQVVELQNQIASMKPFKKCKEFKPKEPSVPSKSAKTFSPKPSKGTNPQPNKSAKPRPWYCFNCGEDGHIASRCETSPNPSLVGAKNRQLKEKQLQWEVCNGVPDPNDLN</sequence>
<gene>
    <name evidence="2 3" type="primary">hspa12b</name>
</gene>
<dbReference type="InterPro" id="IPR041588">
    <property type="entry name" value="Integrase_H2C2"/>
</dbReference>
<dbReference type="PROSITE" id="PS50878">
    <property type="entry name" value="RT_POL"/>
    <property type="match status" value="1"/>
</dbReference>
<dbReference type="PANTHER" id="PTHR37984">
    <property type="entry name" value="PROTEIN CBG26694"/>
    <property type="match status" value="1"/>
</dbReference>
<accession>A0AB32TYU7</accession>
<dbReference type="AGR" id="ZFIN:ZDB-GENE-070226-1"/>
<dbReference type="Gene3D" id="3.30.420.10">
    <property type="entry name" value="Ribonuclease H-like superfamily/Ribonuclease H"/>
    <property type="match status" value="1"/>
</dbReference>
<dbReference type="InterPro" id="IPR043502">
    <property type="entry name" value="DNA/RNA_pol_sf"/>
</dbReference>
<dbReference type="GO" id="GO:0004523">
    <property type="term" value="F:RNA-DNA hybrid ribonuclease activity"/>
    <property type="evidence" value="ECO:0007669"/>
    <property type="project" value="UniProtKB-EC"/>
</dbReference>
<dbReference type="GO" id="GO:0015074">
    <property type="term" value="P:DNA integration"/>
    <property type="evidence" value="ECO:0007669"/>
    <property type="project" value="InterPro"/>
</dbReference>
<dbReference type="GO" id="GO:0003676">
    <property type="term" value="F:nucleic acid binding"/>
    <property type="evidence" value="ECO:0007669"/>
    <property type="project" value="InterPro"/>
</dbReference>
<dbReference type="PROSITE" id="PS50994">
    <property type="entry name" value="INTEGRASE"/>
    <property type="match status" value="1"/>
</dbReference>
<dbReference type="CDD" id="cd01647">
    <property type="entry name" value="RT_LTR"/>
    <property type="match status" value="1"/>
</dbReference>
<dbReference type="SUPFAM" id="SSF53098">
    <property type="entry name" value="Ribonuclease H-like"/>
    <property type="match status" value="1"/>
</dbReference>
<dbReference type="Gene3D" id="3.10.10.10">
    <property type="entry name" value="HIV Type 1 Reverse Transcriptase, subunit A, domain 1"/>
    <property type="match status" value="1"/>
</dbReference>
<organism evidence="1 2">
    <name type="scientific">Danio rerio</name>
    <name type="common">Zebrafish</name>
    <name type="synonym">Brachydanio rerio</name>
    <dbReference type="NCBI Taxonomy" id="7955"/>
    <lineage>
        <taxon>Eukaryota</taxon>
        <taxon>Metazoa</taxon>
        <taxon>Chordata</taxon>
        <taxon>Craniata</taxon>
        <taxon>Vertebrata</taxon>
        <taxon>Euteleostomi</taxon>
        <taxon>Actinopterygii</taxon>
        <taxon>Neopterygii</taxon>
        <taxon>Teleostei</taxon>
        <taxon>Ostariophysi</taxon>
        <taxon>Cypriniformes</taxon>
        <taxon>Danionidae</taxon>
        <taxon>Danioninae</taxon>
        <taxon>Danio</taxon>
    </lineage>
</organism>
<dbReference type="Gene3D" id="3.30.70.270">
    <property type="match status" value="2"/>
</dbReference>
<dbReference type="FunFam" id="1.10.340.70:FF:000001">
    <property type="entry name" value="Retrovirus-related Pol polyprotein from transposon gypsy-like Protein"/>
    <property type="match status" value="1"/>
</dbReference>
<dbReference type="FunFam" id="3.10.20.370:FF:000001">
    <property type="entry name" value="Retrovirus-related Pol polyprotein from transposon 17.6-like protein"/>
    <property type="match status" value="1"/>
</dbReference>
<dbReference type="InterPro" id="IPR041577">
    <property type="entry name" value="RT_RNaseH_2"/>
</dbReference>
<dbReference type="RefSeq" id="XP_068078507.2">
    <property type="nucleotide sequence ID" value="XM_068222406.2"/>
</dbReference>
<keyword evidence="2" id="KW-0346">Stress response</keyword>
<evidence type="ECO:0000313" key="2">
    <source>
        <dbReference type="RefSeq" id="XP_068078507.2"/>
    </source>
</evidence>
<dbReference type="FunFam" id="3.10.10.10:FF:000004">
    <property type="entry name" value="Uncharacterized protein"/>
    <property type="match status" value="1"/>
</dbReference>
<dbReference type="FunFam" id="3.30.420.10:FF:000269">
    <property type="entry name" value="Uncharacterized protein"/>
    <property type="match status" value="1"/>
</dbReference>
<dbReference type="GO" id="GO:0002040">
    <property type="term" value="P:sprouting angiogenesis"/>
    <property type="evidence" value="ECO:0000315"/>
    <property type="project" value="ZFIN"/>
</dbReference>
<dbReference type="Proteomes" id="UP000000437">
    <property type="component" value="Chromosome 7"/>
</dbReference>
<dbReference type="InterPro" id="IPR001584">
    <property type="entry name" value="Integrase_cat-core"/>
</dbReference>